<dbReference type="Proteomes" id="UP000725649">
    <property type="component" value="Unassembled WGS sequence"/>
</dbReference>
<dbReference type="PANTHER" id="PTHR21057">
    <property type="entry name" value="PHOSPHO-2-DEHYDRO-3-DEOXYHEPTONATE ALDOLASE"/>
    <property type="match status" value="1"/>
</dbReference>
<comment type="catalytic activity">
    <reaction evidence="7 8">
        <text>D-arabinose 5-phosphate + phosphoenolpyruvate + H2O = 3-deoxy-alpha-D-manno-2-octulosonate-8-phosphate + phosphate</text>
        <dbReference type="Rhea" id="RHEA:14053"/>
        <dbReference type="ChEBI" id="CHEBI:15377"/>
        <dbReference type="ChEBI" id="CHEBI:43474"/>
        <dbReference type="ChEBI" id="CHEBI:57693"/>
        <dbReference type="ChEBI" id="CHEBI:58702"/>
        <dbReference type="ChEBI" id="CHEBI:85985"/>
        <dbReference type="EC" id="2.5.1.55"/>
    </reaction>
</comment>
<gene>
    <name evidence="8" type="primary">kdsA</name>
    <name evidence="10" type="ORF">E7027_06155</name>
</gene>
<dbReference type="AlphaFoldDB" id="A0A928DPR0"/>
<keyword evidence="5 8" id="KW-0963">Cytoplasm</keyword>
<comment type="caution">
    <text evidence="10">The sequence shown here is derived from an EMBL/GenBank/DDBJ whole genome shotgun (WGS) entry which is preliminary data.</text>
</comment>
<dbReference type="GO" id="GO:0008676">
    <property type="term" value="F:3-deoxy-8-phosphooctulonate synthase activity"/>
    <property type="evidence" value="ECO:0007669"/>
    <property type="project" value="UniProtKB-UniRule"/>
</dbReference>
<dbReference type="NCBIfam" id="NF003543">
    <property type="entry name" value="PRK05198.1"/>
    <property type="match status" value="1"/>
</dbReference>
<evidence type="ECO:0000256" key="5">
    <source>
        <dbReference type="ARBA" id="ARBA00022490"/>
    </source>
</evidence>
<evidence type="ECO:0000256" key="2">
    <source>
        <dbReference type="ARBA" id="ARBA00004756"/>
    </source>
</evidence>
<reference evidence="10" key="1">
    <citation type="submission" date="2019-04" db="EMBL/GenBank/DDBJ databases">
        <title>Evolution of Biomass-Degrading Anaerobic Consortia Revealed by Metagenomics.</title>
        <authorList>
            <person name="Peng X."/>
        </authorList>
    </citation>
    <scope>NUCLEOTIDE SEQUENCE</scope>
    <source>
        <strain evidence="10">SIG66</strain>
    </source>
</reference>
<dbReference type="Gene3D" id="3.20.20.70">
    <property type="entry name" value="Aldolase class I"/>
    <property type="match status" value="1"/>
</dbReference>
<keyword evidence="6 8" id="KW-0808">Transferase</keyword>
<dbReference type="GO" id="GO:0005737">
    <property type="term" value="C:cytoplasm"/>
    <property type="evidence" value="ECO:0007669"/>
    <property type="project" value="UniProtKB-SubCell"/>
</dbReference>
<name>A0A928DPR0_9BACT</name>
<dbReference type="EC" id="2.5.1.55" evidence="8"/>
<sequence>MQKTIQIGSYKISNTRPLSFMAGTCVIESEKHYLETAKKLKSILAKTKHPFILKASFDKANRTSVEAYRGPGLTKGLDILAKAKKLTGLPVVVDVHEPWQAEEAAQVADILQIPAFLCRQTDLVLACADTGRAINVKKGQFLAPGAMEQVIKKIESRGNKKILLTERGSSFGYGDLVVDMRSLQTMKEFGYPVIFDATHSVQKPGALGSCTGGNRQMAPILAKAATALGIAGVFFEAHPTPDTALSDGPNSLDMKLAEKMARELCLIDQVVKKFK</sequence>
<dbReference type="NCBIfam" id="TIGR01362">
    <property type="entry name" value="KDO8P_synth"/>
    <property type="match status" value="1"/>
</dbReference>
<evidence type="ECO:0000256" key="4">
    <source>
        <dbReference type="ARBA" id="ARBA00010499"/>
    </source>
</evidence>
<evidence type="ECO:0000256" key="8">
    <source>
        <dbReference type="HAMAP-Rule" id="MF_00056"/>
    </source>
</evidence>
<feature type="domain" description="DAHP synthetase I/KDSA" evidence="9">
    <location>
        <begin position="13"/>
        <end position="262"/>
    </location>
</feature>
<evidence type="ECO:0000313" key="11">
    <source>
        <dbReference type="Proteomes" id="UP000725649"/>
    </source>
</evidence>
<evidence type="ECO:0000256" key="7">
    <source>
        <dbReference type="ARBA" id="ARBA00049112"/>
    </source>
</evidence>
<dbReference type="InterPro" id="IPR006269">
    <property type="entry name" value="KDO8P_synthase"/>
</dbReference>
<dbReference type="InterPro" id="IPR006218">
    <property type="entry name" value="DAHP1/KDSA"/>
</dbReference>
<evidence type="ECO:0000313" key="10">
    <source>
        <dbReference type="EMBL" id="MBE6421687.1"/>
    </source>
</evidence>
<comment type="pathway">
    <text evidence="2">Bacterial outer membrane biogenesis; lipopolysaccharide biosynthesis.</text>
</comment>
<evidence type="ECO:0000259" key="9">
    <source>
        <dbReference type="Pfam" id="PF00793"/>
    </source>
</evidence>
<dbReference type="SUPFAM" id="SSF51569">
    <property type="entry name" value="Aldolase"/>
    <property type="match status" value="1"/>
</dbReference>
<dbReference type="HAMAP" id="MF_00056">
    <property type="entry name" value="KDO8P_synth"/>
    <property type="match status" value="1"/>
</dbReference>
<evidence type="ECO:0000256" key="3">
    <source>
        <dbReference type="ARBA" id="ARBA00004845"/>
    </source>
</evidence>
<dbReference type="InterPro" id="IPR013785">
    <property type="entry name" value="Aldolase_TIM"/>
</dbReference>
<keyword evidence="8" id="KW-0448">Lipopolysaccharide biosynthesis</keyword>
<dbReference type="Pfam" id="PF00793">
    <property type="entry name" value="DAHP_synth_1"/>
    <property type="match status" value="1"/>
</dbReference>
<proteinExistence type="inferred from homology"/>
<comment type="pathway">
    <text evidence="3 8">Carbohydrate biosynthesis; 3-deoxy-D-manno-octulosonate biosynthesis; 3-deoxy-D-manno-octulosonate from D-ribulose 5-phosphate: step 2/3.</text>
</comment>
<organism evidence="10 11">
    <name type="scientific">Candidatus Avelusimicrobium gallicola</name>
    <dbReference type="NCBI Taxonomy" id="2562704"/>
    <lineage>
        <taxon>Bacteria</taxon>
        <taxon>Pseudomonadati</taxon>
        <taxon>Elusimicrobiota</taxon>
        <taxon>Elusimicrobia</taxon>
        <taxon>Elusimicrobiales</taxon>
        <taxon>Elusimicrobiaceae</taxon>
        <taxon>Candidatus Avelusimicrobium</taxon>
    </lineage>
</organism>
<comment type="subcellular location">
    <subcellularLocation>
        <location evidence="1 8">Cytoplasm</location>
    </subcellularLocation>
</comment>
<evidence type="ECO:0000256" key="1">
    <source>
        <dbReference type="ARBA" id="ARBA00004496"/>
    </source>
</evidence>
<dbReference type="EMBL" id="SUVG01000007">
    <property type="protein sequence ID" value="MBE6421687.1"/>
    <property type="molecule type" value="Genomic_DNA"/>
</dbReference>
<evidence type="ECO:0000256" key="6">
    <source>
        <dbReference type="ARBA" id="ARBA00022679"/>
    </source>
</evidence>
<accession>A0A928DPR0</accession>
<protein>
    <recommendedName>
        <fullName evidence="8">2-dehydro-3-deoxyphosphooctonate aldolase</fullName>
        <ecNumber evidence="8">2.5.1.55</ecNumber>
    </recommendedName>
    <alternativeName>
        <fullName evidence="8">3-deoxy-D-manno-octulosonic acid 8-phosphate synthase</fullName>
    </alternativeName>
    <alternativeName>
        <fullName evidence="8">KDO-8-phosphate synthase</fullName>
        <shortName evidence="8">KDO 8-P synthase</shortName>
        <shortName evidence="8">KDOPS</shortName>
    </alternativeName>
    <alternativeName>
        <fullName evidence="8">Phospho-2-dehydro-3-deoxyoctonate aldolase</fullName>
    </alternativeName>
</protein>
<comment type="similarity">
    <text evidence="4 8">Belongs to the KdsA family.</text>
</comment>
<dbReference type="GO" id="GO:0019294">
    <property type="term" value="P:keto-3-deoxy-D-manno-octulosonic acid biosynthetic process"/>
    <property type="evidence" value="ECO:0007669"/>
    <property type="project" value="UniProtKB-UniRule"/>
</dbReference>